<comment type="caution">
    <text evidence="2">The sequence shown here is derived from an EMBL/GenBank/DDBJ whole genome shotgun (WGS) entry which is preliminary data.</text>
</comment>
<sequence>APERANAGGVDVDRGPPQMPRLLQRPKGTRTSRDFFFFWRSPSHGGRPKDSAVIAEAEYAAARARIFGTKGSGGRGPKGQGRGAAPGRGRSGGYAEGRSGGYGGGGGGPGGHGGGYAVGSGAGRGARGGAGGGGRRQQREDAQDPDYNRNIQQFAPRLAPEEPLHGNNSRYVPPSYDAEFPSLGR</sequence>
<feature type="region of interest" description="Disordered" evidence="1">
    <location>
        <begin position="67"/>
        <end position="185"/>
    </location>
</feature>
<reference evidence="2" key="1">
    <citation type="submission" date="2023-10" db="EMBL/GenBank/DDBJ databases">
        <authorList>
            <person name="Chen Y."/>
            <person name="Shah S."/>
            <person name="Dougan E. K."/>
            <person name="Thang M."/>
            <person name="Chan C."/>
        </authorList>
    </citation>
    <scope>NUCLEOTIDE SEQUENCE [LARGE SCALE GENOMIC DNA]</scope>
</reference>
<feature type="compositionally biased region" description="Gly residues" evidence="1">
    <location>
        <begin position="70"/>
        <end position="135"/>
    </location>
</feature>
<organism evidence="2 3">
    <name type="scientific">Prorocentrum cordatum</name>
    <dbReference type="NCBI Taxonomy" id="2364126"/>
    <lineage>
        <taxon>Eukaryota</taxon>
        <taxon>Sar</taxon>
        <taxon>Alveolata</taxon>
        <taxon>Dinophyceae</taxon>
        <taxon>Prorocentrales</taxon>
        <taxon>Prorocentraceae</taxon>
        <taxon>Prorocentrum</taxon>
    </lineage>
</organism>
<feature type="region of interest" description="Disordered" evidence="1">
    <location>
        <begin position="1"/>
        <end position="31"/>
    </location>
</feature>
<gene>
    <name evidence="2" type="ORF">PCOR1329_LOCUS70572</name>
</gene>
<evidence type="ECO:0000313" key="3">
    <source>
        <dbReference type="Proteomes" id="UP001189429"/>
    </source>
</evidence>
<proteinExistence type="predicted"/>
<keyword evidence="3" id="KW-1185">Reference proteome</keyword>
<dbReference type="Proteomes" id="UP001189429">
    <property type="component" value="Unassembled WGS sequence"/>
</dbReference>
<dbReference type="EMBL" id="CAUYUJ010019332">
    <property type="protein sequence ID" value="CAK0890293.1"/>
    <property type="molecule type" value="Genomic_DNA"/>
</dbReference>
<feature type="non-terminal residue" evidence="2">
    <location>
        <position position="1"/>
    </location>
</feature>
<evidence type="ECO:0000256" key="1">
    <source>
        <dbReference type="SAM" id="MobiDB-lite"/>
    </source>
</evidence>
<accession>A0ABN9WY31</accession>
<protein>
    <submittedName>
        <fullName evidence="2">Uncharacterized protein</fullName>
    </submittedName>
</protein>
<name>A0ABN9WY31_9DINO</name>
<evidence type="ECO:0000313" key="2">
    <source>
        <dbReference type="EMBL" id="CAK0890293.1"/>
    </source>
</evidence>